<evidence type="ECO:0000313" key="1">
    <source>
        <dbReference type="EMBL" id="KAF6240877.1"/>
    </source>
</evidence>
<dbReference type="AlphaFoldDB" id="A0A8H6G5Q4"/>
<organism evidence="1 2">
    <name type="scientific">Letharia columbiana</name>
    <dbReference type="NCBI Taxonomy" id="112416"/>
    <lineage>
        <taxon>Eukaryota</taxon>
        <taxon>Fungi</taxon>
        <taxon>Dikarya</taxon>
        <taxon>Ascomycota</taxon>
        <taxon>Pezizomycotina</taxon>
        <taxon>Lecanoromycetes</taxon>
        <taxon>OSLEUM clade</taxon>
        <taxon>Lecanoromycetidae</taxon>
        <taxon>Lecanorales</taxon>
        <taxon>Lecanorineae</taxon>
        <taxon>Parmeliaceae</taxon>
        <taxon>Letharia</taxon>
    </lineage>
</organism>
<evidence type="ECO:0000313" key="2">
    <source>
        <dbReference type="Proteomes" id="UP000578531"/>
    </source>
</evidence>
<gene>
    <name evidence="1" type="ORF">HO173_000669</name>
</gene>
<dbReference type="RefSeq" id="XP_037170125.1">
    <property type="nucleotide sequence ID" value="XM_037302618.1"/>
</dbReference>
<accession>A0A8H6G5Q4</accession>
<dbReference type="EMBL" id="JACCJC010000002">
    <property type="protein sequence ID" value="KAF6240877.1"/>
    <property type="molecule type" value="Genomic_DNA"/>
</dbReference>
<reference evidence="1 2" key="1">
    <citation type="journal article" date="2020" name="Genomics">
        <title>Complete, high-quality genomes from long-read metagenomic sequencing of two wolf lichen thalli reveals enigmatic genome architecture.</title>
        <authorList>
            <person name="McKenzie S.K."/>
            <person name="Walston R.F."/>
            <person name="Allen J.L."/>
        </authorList>
    </citation>
    <scope>NUCLEOTIDE SEQUENCE [LARGE SCALE GENOMIC DNA]</scope>
    <source>
        <strain evidence="1">WasteWater2</strain>
    </source>
</reference>
<dbReference type="OrthoDB" id="4109426at2759"/>
<dbReference type="Proteomes" id="UP000578531">
    <property type="component" value="Unassembled WGS sequence"/>
</dbReference>
<proteinExistence type="predicted"/>
<keyword evidence="2" id="KW-1185">Reference proteome</keyword>
<comment type="caution">
    <text evidence="1">The sequence shown here is derived from an EMBL/GenBank/DDBJ whole genome shotgun (WGS) entry which is preliminary data.</text>
</comment>
<name>A0A8H6G5Q4_9LECA</name>
<dbReference type="GeneID" id="59282348"/>
<sequence>MGGGHAAATLEATLGDNDQEARKKGQIMDWIYQDKGLQDFLGAPPETYDLEDLPRQVLEKLRTFYAAEILASGEPLNRLAALSGPKNAQPDLVMHCQSKEGEIRESWDIESRSIQTLAAKGLSIDFMFGFDWMARGDFCAWKGPLLSYEID</sequence>
<protein>
    <submittedName>
        <fullName evidence="1">Uncharacterized protein</fullName>
    </submittedName>
</protein>